<dbReference type="GO" id="GO:0000122">
    <property type="term" value="P:negative regulation of transcription by RNA polymerase II"/>
    <property type="evidence" value="ECO:0007669"/>
    <property type="project" value="TreeGrafter"/>
</dbReference>
<feature type="region of interest" description="Disordered" evidence="7">
    <location>
        <begin position="1"/>
        <end position="38"/>
    </location>
</feature>
<evidence type="ECO:0000256" key="4">
    <source>
        <dbReference type="ARBA" id="ARBA00022833"/>
    </source>
</evidence>
<dbReference type="InterPro" id="IPR000679">
    <property type="entry name" value="Znf_GATA"/>
</dbReference>
<organism evidence="9 10">
    <name type="scientific">Meyerozyma guilliermondii (strain ATCC 6260 / CBS 566 / DSM 6381 / JCM 1539 / NBRC 10279 / NRRL Y-324)</name>
    <name type="common">Yeast</name>
    <name type="synonym">Candida guilliermondii</name>
    <dbReference type="NCBI Taxonomy" id="294746"/>
    <lineage>
        <taxon>Eukaryota</taxon>
        <taxon>Fungi</taxon>
        <taxon>Dikarya</taxon>
        <taxon>Ascomycota</taxon>
        <taxon>Saccharomycotina</taxon>
        <taxon>Pichiomycetes</taxon>
        <taxon>Debaryomycetaceae</taxon>
        <taxon>Meyerozyma</taxon>
    </lineage>
</organism>
<evidence type="ECO:0000313" key="9">
    <source>
        <dbReference type="EMBL" id="EDK41198.2"/>
    </source>
</evidence>
<dbReference type="InParanoid" id="A5DPU5"/>
<evidence type="ECO:0000256" key="6">
    <source>
        <dbReference type="PROSITE-ProRule" id="PRU00094"/>
    </source>
</evidence>
<dbReference type="InterPro" id="IPR056998">
    <property type="entry name" value="Asd-4/GZF3_helical"/>
</dbReference>
<dbReference type="OMA" id="HVLQTHQ"/>
<feature type="region of interest" description="Disordered" evidence="7">
    <location>
        <begin position="248"/>
        <end position="267"/>
    </location>
</feature>
<dbReference type="GO" id="GO:0000978">
    <property type="term" value="F:RNA polymerase II cis-regulatory region sequence-specific DNA binding"/>
    <property type="evidence" value="ECO:0007669"/>
    <property type="project" value="TreeGrafter"/>
</dbReference>
<name>A5DPU5_PICGU</name>
<dbReference type="PROSITE" id="PS50114">
    <property type="entry name" value="GATA_ZN_FINGER_2"/>
    <property type="match status" value="1"/>
</dbReference>
<dbReference type="InterPro" id="IPR013088">
    <property type="entry name" value="Znf_NHR/GATA"/>
</dbReference>
<dbReference type="GO" id="GO:0008270">
    <property type="term" value="F:zinc ion binding"/>
    <property type="evidence" value="ECO:0007669"/>
    <property type="project" value="UniProtKB-KW"/>
</dbReference>
<dbReference type="FunFam" id="3.30.50.10:FF:000007">
    <property type="entry name" value="Nitrogen regulatory AreA, N-terminal"/>
    <property type="match status" value="1"/>
</dbReference>
<keyword evidence="3 6" id="KW-0863">Zinc-finger</keyword>
<feature type="compositionally biased region" description="Low complexity" evidence="7">
    <location>
        <begin position="338"/>
        <end position="389"/>
    </location>
</feature>
<dbReference type="GeneID" id="5124354"/>
<dbReference type="KEGG" id="pgu:PGUG_05296"/>
<dbReference type="RefSeq" id="XP_001482276.2">
    <property type="nucleotide sequence ID" value="XM_001482226.1"/>
</dbReference>
<feature type="compositionally biased region" description="Polar residues" evidence="7">
    <location>
        <begin position="218"/>
        <end position="232"/>
    </location>
</feature>
<accession>A5DPU5</accession>
<feature type="region of interest" description="Disordered" evidence="7">
    <location>
        <begin position="213"/>
        <end position="232"/>
    </location>
</feature>
<dbReference type="EMBL" id="CH408161">
    <property type="protein sequence ID" value="EDK41198.2"/>
    <property type="molecule type" value="Genomic_DNA"/>
</dbReference>
<gene>
    <name evidence="9" type="ORF">PGUG_05296</name>
</gene>
<feature type="compositionally biased region" description="Polar residues" evidence="7">
    <location>
        <begin position="94"/>
        <end position="105"/>
    </location>
</feature>
<feature type="region of interest" description="Disordered" evidence="7">
    <location>
        <begin position="179"/>
        <end position="199"/>
    </location>
</feature>
<dbReference type="FunCoup" id="A5DPU5">
    <property type="interactions" value="505"/>
</dbReference>
<dbReference type="Pfam" id="PF25026">
    <property type="entry name" value="Asd-4"/>
    <property type="match status" value="1"/>
</dbReference>
<dbReference type="HOGENOM" id="CLU_027626_0_0_1"/>
<dbReference type="GO" id="GO:0000981">
    <property type="term" value="F:DNA-binding transcription factor activity, RNA polymerase II-specific"/>
    <property type="evidence" value="ECO:0007669"/>
    <property type="project" value="TreeGrafter"/>
</dbReference>
<dbReference type="SMART" id="SM00401">
    <property type="entry name" value="ZnF_GATA"/>
    <property type="match status" value="1"/>
</dbReference>
<feature type="compositionally biased region" description="Polar residues" evidence="7">
    <location>
        <begin position="21"/>
        <end position="38"/>
    </location>
</feature>
<keyword evidence="4" id="KW-0862">Zinc</keyword>
<dbReference type="PROSITE" id="PS00344">
    <property type="entry name" value="GATA_ZN_FINGER_1"/>
    <property type="match status" value="1"/>
</dbReference>
<dbReference type="InterPro" id="IPR039355">
    <property type="entry name" value="Transcription_factor_GATA"/>
</dbReference>
<dbReference type="eggNOG" id="KOG1601">
    <property type="taxonomic scope" value="Eukaryota"/>
</dbReference>
<feature type="compositionally biased region" description="Polar residues" evidence="7">
    <location>
        <begin position="248"/>
        <end position="259"/>
    </location>
</feature>
<evidence type="ECO:0000256" key="3">
    <source>
        <dbReference type="ARBA" id="ARBA00022771"/>
    </source>
</evidence>
<evidence type="ECO:0000259" key="8">
    <source>
        <dbReference type="PROSITE" id="PS50114"/>
    </source>
</evidence>
<feature type="compositionally biased region" description="Polar residues" evidence="7">
    <location>
        <begin position="393"/>
        <end position="406"/>
    </location>
</feature>
<feature type="compositionally biased region" description="Polar residues" evidence="7">
    <location>
        <begin position="305"/>
        <end position="337"/>
    </location>
</feature>
<dbReference type="GO" id="GO:0045944">
    <property type="term" value="P:positive regulation of transcription by RNA polymerase II"/>
    <property type="evidence" value="ECO:0007669"/>
    <property type="project" value="TreeGrafter"/>
</dbReference>
<evidence type="ECO:0000256" key="1">
    <source>
        <dbReference type="ARBA" id="ARBA00004123"/>
    </source>
</evidence>
<evidence type="ECO:0000256" key="7">
    <source>
        <dbReference type="SAM" id="MobiDB-lite"/>
    </source>
</evidence>
<evidence type="ECO:0000256" key="5">
    <source>
        <dbReference type="ARBA" id="ARBA00023242"/>
    </source>
</evidence>
<dbReference type="PANTHER" id="PTHR10071">
    <property type="entry name" value="TRANSCRIPTION FACTOR GATA FAMILY MEMBER"/>
    <property type="match status" value="1"/>
</dbReference>
<proteinExistence type="predicted"/>
<dbReference type="VEuPathDB" id="FungiDB:PGUG_05296"/>
<dbReference type="SUPFAM" id="SSF57716">
    <property type="entry name" value="Glucocorticoid receptor-like (DNA-binding domain)"/>
    <property type="match status" value="1"/>
</dbReference>
<feature type="region of interest" description="Disordered" evidence="7">
    <location>
        <begin position="289"/>
        <end position="450"/>
    </location>
</feature>
<dbReference type="STRING" id="294746.A5DPU5"/>
<dbReference type="PRINTS" id="PR00619">
    <property type="entry name" value="GATAZNFINGER"/>
</dbReference>
<evidence type="ECO:0000313" key="10">
    <source>
        <dbReference type="Proteomes" id="UP000001997"/>
    </source>
</evidence>
<keyword evidence="5" id="KW-0539">Nucleus</keyword>
<feature type="compositionally biased region" description="Polar residues" evidence="7">
    <location>
        <begin position="289"/>
        <end position="298"/>
    </location>
</feature>
<dbReference type="Pfam" id="PF00320">
    <property type="entry name" value="GATA"/>
    <property type="match status" value="1"/>
</dbReference>
<feature type="domain" description="GATA-type" evidence="8">
    <location>
        <begin position="43"/>
        <end position="90"/>
    </location>
</feature>
<keyword evidence="2" id="KW-0479">Metal-binding</keyword>
<comment type="subcellular location">
    <subcellularLocation>
        <location evidence="1">Nucleus</location>
    </subcellularLocation>
</comment>
<dbReference type="CDD" id="cd00202">
    <property type="entry name" value="ZnF_GATA"/>
    <property type="match status" value="1"/>
</dbReference>
<reference evidence="9 10" key="1">
    <citation type="journal article" date="2009" name="Nature">
        <title>Evolution of pathogenicity and sexual reproduction in eight Candida genomes.</title>
        <authorList>
            <person name="Butler G."/>
            <person name="Rasmussen M.D."/>
            <person name="Lin M.F."/>
            <person name="Santos M.A."/>
            <person name="Sakthikumar S."/>
            <person name="Munro C.A."/>
            <person name="Rheinbay E."/>
            <person name="Grabherr M."/>
            <person name="Forche A."/>
            <person name="Reedy J.L."/>
            <person name="Agrafioti I."/>
            <person name="Arnaud M.B."/>
            <person name="Bates S."/>
            <person name="Brown A.J."/>
            <person name="Brunke S."/>
            <person name="Costanzo M.C."/>
            <person name="Fitzpatrick D.A."/>
            <person name="de Groot P.W."/>
            <person name="Harris D."/>
            <person name="Hoyer L.L."/>
            <person name="Hube B."/>
            <person name="Klis F.M."/>
            <person name="Kodira C."/>
            <person name="Lennard N."/>
            <person name="Logue M.E."/>
            <person name="Martin R."/>
            <person name="Neiman A.M."/>
            <person name="Nikolaou E."/>
            <person name="Quail M.A."/>
            <person name="Quinn J."/>
            <person name="Santos M.C."/>
            <person name="Schmitzberger F.F."/>
            <person name="Sherlock G."/>
            <person name="Shah P."/>
            <person name="Silverstein K.A."/>
            <person name="Skrzypek M.S."/>
            <person name="Soll D."/>
            <person name="Staggs R."/>
            <person name="Stansfield I."/>
            <person name="Stumpf M.P."/>
            <person name="Sudbery P.E."/>
            <person name="Srikantha T."/>
            <person name="Zeng Q."/>
            <person name="Berman J."/>
            <person name="Berriman M."/>
            <person name="Heitman J."/>
            <person name="Gow N.A."/>
            <person name="Lorenz M.C."/>
            <person name="Birren B.W."/>
            <person name="Kellis M."/>
            <person name="Cuomo C.A."/>
        </authorList>
    </citation>
    <scope>NUCLEOTIDE SEQUENCE [LARGE SCALE GENOMIC DNA]</scope>
    <source>
        <strain evidence="10">ATCC 6260 / CBS 566 / DSM 6381 / JCM 1539 / NBRC 10279 / NRRL Y-324</strain>
    </source>
</reference>
<sequence>MNQIERLPAAVPPTNPVHPNAKSTTHMNNGTTTSKTNISTPVCRNCKTQTTPLWRRDETGQVLCNACGLFLKLHGRPRPISLKTDTIKSRNRIKQPNSTKSSGPNTPELKSKDSKLPSLNGSGKKSPKPKKRSPTPVNGQQSDGGMLTPLLPASGSKSFTGSNGAFNTPLNYNQHLSQHLTHQVQPLHYPSSTPTQFAPGLQRITSPLLLSTTSSLSNARENSKPSSASTNGTLSAVQAAGALENMSNELGPSASFQKTSRPHATGFSLMNNERYDSLKKESPPLIAALSSQNGSSSLPPKLPSIVSNNNSATPAKTVSSPSFGPQFAMNSQNSANKTPPHSTPSSSLSSNIHSHNHSPETSSTSLPPLQNSASSKPSLPHLPSSFSSLGRQDGSSLPGINSLRNESSNEKGDSSAGKPNKSNRQNDDNGSDGNSGDDKDKRSSNSGANGEDVTLLKTRISELELVNDLYRTRIMELEAMEQAARLRENSMKRRLEEIMGARDNESKRSKFA</sequence>
<feature type="compositionally biased region" description="Polar residues" evidence="7">
    <location>
        <begin position="179"/>
        <end position="196"/>
    </location>
</feature>
<dbReference type="AlphaFoldDB" id="A5DPU5"/>
<protein>
    <recommendedName>
        <fullName evidence="8">GATA-type domain-containing protein</fullName>
    </recommendedName>
</protein>
<dbReference type="Proteomes" id="UP000001997">
    <property type="component" value="Unassembled WGS sequence"/>
</dbReference>
<dbReference type="GO" id="GO:0005634">
    <property type="term" value="C:nucleus"/>
    <property type="evidence" value="ECO:0007669"/>
    <property type="project" value="UniProtKB-SubCell"/>
</dbReference>
<keyword evidence="10" id="KW-1185">Reference proteome</keyword>
<feature type="region of interest" description="Disordered" evidence="7">
    <location>
        <begin position="81"/>
        <end position="162"/>
    </location>
</feature>
<dbReference type="Gene3D" id="3.30.50.10">
    <property type="entry name" value="Erythroid Transcription Factor GATA-1, subunit A"/>
    <property type="match status" value="1"/>
</dbReference>
<evidence type="ECO:0000256" key="2">
    <source>
        <dbReference type="ARBA" id="ARBA00022723"/>
    </source>
</evidence>
<dbReference type="OrthoDB" id="515401at2759"/>
<dbReference type="PANTHER" id="PTHR10071:SF281">
    <property type="entry name" value="BOX A-BINDING FACTOR-RELATED"/>
    <property type="match status" value="1"/>
</dbReference>